<feature type="region of interest" description="Disordered" evidence="1">
    <location>
        <begin position="98"/>
        <end position="120"/>
    </location>
</feature>
<gene>
    <name evidence="3" type="ORF">SELMODRAFT_416301</name>
</gene>
<keyword evidence="2" id="KW-0732">Signal</keyword>
<proteinExistence type="predicted"/>
<evidence type="ECO:0000313" key="4">
    <source>
        <dbReference type="Proteomes" id="UP000001514"/>
    </source>
</evidence>
<dbReference type="Proteomes" id="UP000001514">
    <property type="component" value="Unassembled WGS sequence"/>
</dbReference>
<sequence length="120" mass="12414">MASKSQLMLLAMFVTILLVGVDVKAQQPSRNANLAGTGTATSASSAPKAGTGIATIATNVSPVGSGVEANAQDTPRTQKEVSMSSFRHCLRIVLSQTRGPNLDQSVPSPSQGRIVSQLHI</sequence>
<protein>
    <submittedName>
        <fullName evidence="3">Uncharacterized protein</fullName>
    </submittedName>
</protein>
<keyword evidence="4" id="KW-1185">Reference proteome</keyword>
<feature type="signal peptide" evidence="2">
    <location>
        <begin position="1"/>
        <end position="25"/>
    </location>
</feature>
<evidence type="ECO:0000313" key="3">
    <source>
        <dbReference type="EMBL" id="EFJ22495.1"/>
    </source>
</evidence>
<reference evidence="3 4" key="1">
    <citation type="journal article" date="2011" name="Science">
        <title>The Selaginella genome identifies genetic changes associated with the evolution of vascular plants.</title>
        <authorList>
            <person name="Banks J.A."/>
            <person name="Nishiyama T."/>
            <person name="Hasebe M."/>
            <person name="Bowman J.L."/>
            <person name="Gribskov M."/>
            <person name="dePamphilis C."/>
            <person name="Albert V.A."/>
            <person name="Aono N."/>
            <person name="Aoyama T."/>
            <person name="Ambrose B.A."/>
            <person name="Ashton N.W."/>
            <person name="Axtell M.J."/>
            <person name="Barker E."/>
            <person name="Barker M.S."/>
            <person name="Bennetzen J.L."/>
            <person name="Bonawitz N.D."/>
            <person name="Chapple C."/>
            <person name="Cheng C."/>
            <person name="Correa L.G."/>
            <person name="Dacre M."/>
            <person name="DeBarry J."/>
            <person name="Dreyer I."/>
            <person name="Elias M."/>
            <person name="Engstrom E.M."/>
            <person name="Estelle M."/>
            <person name="Feng L."/>
            <person name="Finet C."/>
            <person name="Floyd S.K."/>
            <person name="Frommer W.B."/>
            <person name="Fujita T."/>
            <person name="Gramzow L."/>
            <person name="Gutensohn M."/>
            <person name="Harholt J."/>
            <person name="Hattori M."/>
            <person name="Heyl A."/>
            <person name="Hirai T."/>
            <person name="Hiwatashi Y."/>
            <person name="Ishikawa M."/>
            <person name="Iwata M."/>
            <person name="Karol K.G."/>
            <person name="Koehler B."/>
            <person name="Kolukisaoglu U."/>
            <person name="Kubo M."/>
            <person name="Kurata T."/>
            <person name="Lalonde S."/>
            <person name="Li K."/>
            <person name="Li Y."/>
            <person name="Litt A."/>
            <person name="Lyons E."/>
            <person name="Manning G."/>
            <person name="Maruyama T."/>
            <person name="Michael T.P."/>
            <person name="Mikami K."/>
            <person name="Miyazaki S."/>
            <person name="Morinaga S."/>
            <person name="Murata T."/>
            <person name="Mueller-Roeber B."/>
            <person name="Nelson D.R."/>
            <person name="Obara M."/>
            <person name="Oguri Y."/>
            <person name="Olmstead R.G."/>
            <person name="Onodera N."/>
            <person name="Petersen B.L."/>
            <person name="Pils B."/>
            <person name="Prigge M."/>
            <person name="Rensing S.A."/>
            <person name="Riano-Pachon D.M."/>
            <person name="Roberts A.W."/>
            <person name="Sato Y."/>
            <person name="Scheller H.V."/>
            <person name="Schulz B."/>
            <person name="Schulz C."/>
            <person name="Shakirov E.V."/>
            <person name="Shibagaki N."/>
            <person name="Shinohara N."/>
            <person name="Shippen D.E."/>
            <person name="Soerensen I."/>
            <person name="Sotooka R."/>
            <person name="Sugimoto N."/>
            <person name="Sugita M."/>
            <person name="Sumikawa N."/>
            <person name="Tanurdzic M."/>
            <person name="Theissen G."/>
            <person name="Ulvskov P."/>
            <person name="Wakazuki S."/>
            <person name="Weng J.K."/>
            <person name="Willats W.W."/>
            <person name="Wipf D."/>
            <person name="Wolf P.G."/>
            <person name="Yang L."/>
            <person name="Zimmer A.D."/>
            <person name="Zhu Q."/>
            <person name="Mitros T."/>
            <person name="Hellsten U."/>
            <person name="Loque D."/>
            <person name="Otillar R."/>
            <person name="Salamov A."/>
            <person name="Schmutz J."/>
            <person name="Shapiro H."/>
            <person name="Lindquist E."/>
            <person name="Lucas S."/>
            <person name="Rokhsar D."/>
            <person name="Grigoriev I.V."/>
        </authorList>
    </citation>
    <scope>NUCLEOTIDE SEQUENCE [LARGE SCALE GENOMIC DNA]</scope>
</reference>
<dbReference type="Gramene" id="EFJ22495">
    <property type="protein sequence ID" value="EFJ22495"/>
    <property type="gene ID" value="SELMODRAFT_416301"/>
</dbReference>
<organism evidence="4">
    <name type="scientific">Selaginella moellendorffii</name>
    <name type="common">Spikemoss</name>
    <dbReference type="NCBI Taxonomy" id="88036"/>
    <lineage>
        <taxon>Eukaryota</taxon>
        <taxon>Viridiplantae</taxon>
        <taxon>Streptophyta</taxon>
        <taxon>Embryophyta</taxon>
        <taxon>Tracheophyta</taxon>
        <taxon>Lycopodiopsida</taxon>
        <taxon>Selaginellales</taxon>
        <taxon>Selaginellaceae</taxon>
        <taxon>Selaginella</taxon>
    </lineage>
</organism>
<evidence type="ECO:0000256" key="2">
    <source>
        <dbReference type="SAM" id="SignalP"/>
    </source>
</evidence>
<dbReference type="HOGENOM" id="CLU_2053725_0_0_1"/>
<feature type="chain" id="PRO_5003122250" evidence="2">
    <location>
        <begin position="26"/>
        <end position="120"/>
    </location>
</feature>
<evidence type="ECO:0000256" key="1">
    <source>
        <dbReference type="SAM" id="MobiDB-lite"/>
    </source>
</evidence>
<dbReference type="AlphaFoldDB" id="D8RYV2"/>
<dbReference type="KEGG" id="smo:SELMODRAFT_416301"/>
<dbReference type="InParanoid" id="D8RYV2"/>
<dbReference type="EMBL" id="GL377595">
    <property type="protein sequence ID" value="EFJ22495.1"/>
    <property type="molecule type" value="Genomic_DNA"/>
</dbReference>
<name>D8RYV2_SELML</name>
<accession>D8RYV2</accession>